<evidence type="ECO:0000313" key="2">
    <source>
        <dbReference type="Proteomes" id="UP000622687"/>
    </source>
</evidence>
<dbReference type="AlphaFoldDB" id="A0A934I3X6"/>
<protein>
    <submittedName>
        <fullName evidence="1">Uncharacterized protein</fullName>
    </submittedName>
</protein>
<accession>A0A934I3X6</accession>
<comment type="caution">
    <text evidence="1">The sequence shown here is derived from an EMBL/GenBank/DDBJ whole genome shotgun (WGS) entry which is preliminary data.</text>
</comment>
<dbReference type="Proteomes" id="UP000622687">
    <property type="component" value="Unassembled WGS sequence"/>
</dbReference>
<keyword evidence="2" id="KW-1185">Reference proteome</keyword>
<dbReference type="EMBL" id="JAEEGB010000049">
    <property type="protein sequence ID" value="MBI6875627.1"/>
    <property type="molecule type" value="Genomic_DNA"/>
</dbReference>
<evidence type="ECO:0000313" key="1">
    <source>
        <dbReference type="EMBL" id="MBI6875627.1"/>
    </source>
</evidence>
<reference evidence="1" key="1">
    <citation type="submission" date="2020-12" db="EMBL/GenBank/DDBJ databases">
        <title>Clostridium thailandense sp. nov., a novel acetogenic bacterium isolated from peat land soil in Thailand.</title>
        <authorList>
            <person name="Chaikitkaew S."/>
            <person name="Birkeland N.K."/>
        </authorList>
    </citation>
    <scope>NUCLEOTIDE SEQUENCE</scope>
    <source>
        <strain evidence="1">DSM 17425</strain>
    </source>
</reference>
<sequence length="92" mass="11224">MRNKYELAEYLNITEDFLNEAINHYREKYGIYCEIDNYLVYFEPHFGVLKYFNNIEKRLLAMKKKITDEQLERSMTLLTTAMDNYTKDDEVF</sequence>
<name>A0A934I3X6_9CLOT</name>
<proteinExistence type="predicted"/>
<gene>
    <name evidence="1" type="ORF">I6U51_23420</name>
</gene>
<organism evidence="1 2">
    <name type="scientific">Clostridium aciditolerans</name>
    <dbReference type="NCBI Taxonomy" id="339861"/>
    <lineage>
        <taxon>Bacteria</taxon>
        <taxon>Bacillati</taxon>
        <taxon>Bacillota</taxon>
        <taxon>Clostridia</taxon>
        <taxon>Eubacteriales</taxon>
        <taxon>Clostridiaceae</taxon>
        <taxon>Clostridium</taxon>
    </lineage>
</organism>